<dbReference type="AlphaFoldDB" id="A0A2T4U3B6"/>
<keyword evidence="1" id="KW-1133">Transmembrane helix</keyword>
<dbReference type="Proteomes" id="UP000240509">
    <property type="component" value="Unassembled WGS sequence"/>
</dbReference>
<evidence type="ECO:0000313" key="2">
    <source>
        <dbReference type="EMBL" id="PTL37845.1"/>
    </source>
</evidence>
<accession>A0A2T4U3B6</accession>
<keyword evidence="1" id="KW-0812">Transmembrane</keyword>
<protein>
    <submittedName>
        <fullName evidence="2">Uncharacterized protein</fullName>
    </submittedName>
</protein>
<evidence type="ECO:0000256" key="1">
    <source>
        <dbReference type="SAM" id="Phobius"/>
    </source>
</evidence>
<reference evidence="2 3" key="1">
    <citation type="submission" date="2018-03" db="EMBL/GenBank/DDBJ databases">
        <title>Alkalicoccus saliphilus sp. nov., isolated from a mineral pool.</title>
        <authorList>
            <person name="Zhao B."/>
        </authorList>
    </citation>
    <scope>NUCLEOTIDE SEQUENCE [LARGE SCALE GENOMIC DNA]</scope>
    <source>
        <strain evidence="2 3">6AG</strain>
    </source>
</reference>
<keyword evidence="1" id="KW-0472">Membrane</keyword>
<gene>
    <name evidence="2" type="ORF">C6Y45_14310</name>
</gene>
<feature type="transmembrane region" description="Helical" evidence="1">
    <location>
        <begin position="36"/>
        <end position="57"/>
    </location>
</feature>
<dbReference type="EMBL" id="PZJJ01000031">
    <property type="protein sequence ID" value="PTL37845.1"/>
    <property type="molecule type" value="Genomic_DNA"/>
</dbReference>
<name>A0A2T4U3B6_9BACI</name>
<evidence type="ECO:0000313" key="3">
    <source>
        <dbReference type="Proteomes" id="UP000240509"/>
    </source>
</evidence>
<organism evidence="2 3">
    <name type="scientific">Alkalicoccus saliphilus</name>
    <dbReference type="NCBI Taxonomy" id="200989"/>
    <lineage>
        <taxon>Bacteria</taxon>
        <taxon>Bacillati</taxon>
        <taxon>Bacillota</taxon>
        <taxon>Bacilli</taxon>
        <taxon>Bacillales</taxon>
        <taxon>Bacillaceae</taxon>
        <taxon>Alkalicoccus</taxon>
    </lineage>
</organism>
<sequence>MSGAVPFFMELSGVAAEFLQYPQAVCSNDKKPYYGFYYLFFKFSIYYIFYITFMLIFGESNE</sequence>
<proteinExistence type="predicted"/>
<comment type="caution">
    <text evidence="2">The sequence shown here is derived from an EMBL/GenBank/DDBJ whole genome shotgun (WGS) entry which is preliminary data.</text>
</comment>
<keyword evidence="3" id="KW-1185">Reference proteome</keyword>